<keyword evidence="1" id="KW-0472">Membrane</keyword>
<evidence type="ECO:0000313" key="2">
    <source>
        <dbReference type="EMBL" id="ANP27967.1"/>
    </source>
</evidence>
<name>A0A1B0ZJ43_9MICO</name>
<keyword evidence="1" id="KW-0812">Transmembrane</keyword>
<gene>
    <name evidence="2" type="ORF">DAD186_14170</name>
</gene>
<feature type="transmembrane region" description="Helical" evidence="1">
    <location>
        <begin position="33"/>
        <end position="56"/>
    </location>
</feature>
<dbReference type="RefSeq" id="WP_065248054.1">
    <property type="nucleotide sequence ID" value="NZ_CP012117.1"/>
</dbReference>
<organism evidence="2 3">
    <name type="scientific">Dermabacter vaginalis</name>
    <dbReference type="NCBI Taxonomy" id="1630135"/>
    <lineage>
        <taxon>Bacteria</taxon>
        <taxon>Bacillati</taxon>
        <taxon>Actinomycetota</taxon>
        <taxon>Actinomycetes</taxon>
        <taxon>Micrococcales</taxon>
        <taxon>Dermabacteraceae</taxon>
        <taxon>Dermabacter</taxon>
    </lineage>
</organism>
<dbReference type="Proteomes" id="UP000092596">
    <property type="component" value="Chromosome"/>
</dbReference>
<dbReference type="STRING" id="1630135.DAD186_14170"/>
<protein>
    <submittedName>
        <fullName evidence="2">Uncharacterized protein</fullName>
    </submittedName>
</protein>
<accession>A0A1B0ZJ43</accession>
<dbReference type="AlphaFoldDB" id="A0A1B0ZJ43"/>
<reference evidence="2 3" key="1">
    <citation type="submission" date="2015-06" db="EMBL/GenBank/DDBJ databases">
        <title>Investigation of pathophysiology for high-risk pregnancy and development of treatment modality based on it.</title>
        <authorList>
            <person name="Kim B.-C."/>
            <person name="Lim S."/>
        </authorList>
    </citation>
    <scope>NUCLEOTIDE SEQUENCE [LARGE SCALE GENOMIC DNA]</scope>
    <source>
        <strain evidence="2 3">AD1-86</strain>
    </source>
</reference>
<evidence type="ECO:0000313" key="3">
    <source>
        <dbReference type="Proteomes" id="UP000092596"/>
    </source>
</evidence>
<feature type="transmembrane region" description="Helical" evidence="1">
    <location>
        <begin position="68"/>
        <end position="92"/>
    </location>
</feature>
<dbReference type="EMBL" id="CP012117">
    <property type="protein sequence ID" value="ANP27967.1"/>
    <property type="molecule type" value="Genomic_DNA"/>
</dbReference>
<keyword evidence="1" id="KW-1133">Transmembrane helix</keyword>
<proteinExistence type="predicted"/>
<sequence length="125" mass="13243">MKVSEYVAEGGRSGVRIGIDNAWEEFLAPFRSLAGSVLMLCLALGVGAVVVWVCVGMFQKLAHMRGDAFNRVIGIVVAMSIAGSLASGVLWASNRFGSQYIPVVEHPGGIDIGKFPEESPSTDSE</sequence>
<evidence type="ECO:0000256" key="1">
    <source>
        <dbReference type="SAM" id="Phobius"/>
    </source>
</evidence>
<dbReference type="KEGG" id="dva:DAD186_14170"/>